<accession>A0AAC9BGE5</accession>
<name>A0AAC9BGE5_9RALS</name>
<dbReference type="AlphaFoldDB" id="A0AAC9BGE5"/>
<dbReference type="KEGG" id="rin:ACS15_3215"/>
<evidence type="ECO:0000313" key="1">
    <source>
        <dbReference type="EMBL" id="ANH73596.1"/>
    </source>
</evidence>
<dbReference type="RefSeq" id="WP_167351974.1">
    <property type="nucleotide sequence ID" value="NZ_CP012605.1"/>
</dbReference>
<protein>
    <submittedName>
        <fullName evidence="1">DKNYY family protein</fullName>
    </submittedName>
</protein>
<dbReference type="EMBL" id="CP012605">
    <property type="protein sequence ID" value="ANH73596.1"/>
    <property type="molecule type" value="Genomic_DNA"/>
</dbReference>
<sequence>MGFAAGRPLMRRAWRAGLLAIGAMLLGLPVAGLAYTVRSCTEYWYPPAKPGQSISDLRPERTNACRKHAIEMRSDRFGVIDGQGYFITTDVNTSRACAGGGPAFNPSCLIPGPLQRNAVSEARNYYRLTPNGTSLRPLGQGYATDGRTVFSYTSPIAGADAASFQVFTPEGAAADAAWARDHTRIYHDETPVPGMVPGPVTVFDETFAVNGGRVYEIDALDGIKPRPDVRPNLIVLAFAQPLYSNVISDGQHIFVKGKPLDGVRAASFQMLPSTCPVPGLPELKCRNELVRNTTASNFRIARSGNDIVYFGEIYKVMHIRNAPDFAYFQLADSDELLGIGGHRVFQLEKMGSAVGDAVVDLRYTGRLSGPVAGYLVDETGFISLHDLERGSGPLCGQVSDLATPERDGVSRFGPMKRLPDAQVPAGFKIAFENTRYRYLFANPRQSTEFDTVIDLRDGRRMRANWCGEGIQPQVVRR</sequence>
<organism evidence="1 2">
    <name type="scientific">Ralstonia insidiosa</name>
    <dbReference type="NCBI Taxonomy" id="190721"/>
    <lineage>
        <taxon>Bacteria</taxon>
        <taxon>Pseudomonadati</taxon>
        <taxon>Pseudomonadota</taxon>
        <taxon>Betaproteobacteria</taxon>
        <taxon>Burkholderiales</taxon>
        <taxon>Burkholderiaceae</taxon>
        <taxon>Ralstonia</taxon>
    </lineage>
</organism>
<dbReference type="Proteomes" id="UP000077927">
    <property type="component" value="Chromosome 1"/>
</dbReference>
<proteinExistence type="predicted"/>
<gene>
    <name evidence="1" type="ORF">ACS15_3215</name>
</gene>
<reference evidence="1 2" key="1">
    <citation type="submission" date="2015-09" db="EMBL/GenBank/DDBJ databases">
        <authorList>
            <person name="Xu Y."/>
            <person name="Nagy A."/>
            <person name="Liu N.T."/>
            <person name="Nou X."/>
        </authorList>
    </citation>
    <scope>NUCLEOTIDE SEQUENCE [LARGE SCALE GENOMIC DNA]</scope>
    <source>
        <strain evidence="1 2">FC1138</strain>
    </source>
</reference>
<evidence type="ECO:0000313" key="2">
    <source>
        <dbReference type="Proteomes" id="UP000077927"/>
    </source>
</evidence>